<dbReference type="GO" id="GO:0044781">
    <property type="term" value="P:bacterial-type flagellum organization"/>
    <property type="evidence" value="ECO:0007669"/>
    <property type="project" value="InterPro"/>
</dbReference>
<dbReference type="AlphaFoldDB" id="A0A941HQF2"/>
<keyword evidence="6" id="KW-0282">Flagellum</keyword>
<reference evidence="6" key="1">
    <citation type="submission" date="2021-04" db="EMBL/GenBank/DDBJ databases">
        <title>Proteiniclasticum sedimins sp. nov., an obligate anaerobic bacterium isolated from anaerobic sludge.</title>
        <authorList>
            <person name="Liu J."/>
        </authorList>
    </citation>
    <scope>NUCLEOTIDE SEQUENCE</scope>
    <source>
        <strain evidence="6">BAD-10</strain>
    </source>
</reference>
<accession>A0A941HQF2</accession>
<keyword evidence="3" id="KW-0812">Transmembrane</keyword>
<evidence type="ECO:0000256" key="3">
    <source>
        <dbReference type="ARBA" id="ARBA00022692"/>
    </source>
</evidence>
<dbReference type="RefSeq" id="WP_211800652.1">
    <property type="nucleotide sequence ID" value="NZ_JAGSCS010000006.1"/>
</dbReference>
<evidence type="ECO:0000256" key="4">
    <source>
        <dbReference type="ARBA" id="ARBA00022989"/>
    </source>
</evidence>
<keyword evidence="6" id="KW-0966">Cell projection</keyword>
<protein>
    <submittedName>
        <fullName evidence="6">Flagellar biosynthetic protein FliO</fullName>
    </submittedName>
</protein>
<comment type="subcellular location">
    <subcellularLocation>
        <location evidence="1">Cell membrane</location>
    </subcellularLocation>
</comment>
<gene>
    <name evidence="6" type="ORF">KCG48_06305</name>
</gene>
<sequence length="112" mass="12426">MDMEMLGILLQTLAALAAVIGLAYVVLGFGKKVTEGQKTVVRILEKTPLGNQSYLAVAQVGKTYHLISVTSGQVSLLKELDPLEVEDVLEEKKLQLEENPLTKFVQMRKKRE</sequence>
<comment type="caution">
    <text evidence="6">The sequence shown here is derived from an EMBL/GenBank/DDBJ whole genome shotgun (WGS) entry which is preliminary data.</text>
</comment>
<dbReference type="Pfam" id="PF04347">
    <property type="entry name" value="FliO"/>
    <property type="match status" value="1"/>
</dbReference>
<keyword evidence="2" id="KW-1003">Cell membrane</keyword>
<dbReference type="GO" id="GO:0016020">
    <property type="term" value="C:membrane"/>
    <property type="evidence" value="ECO:0007669"/>
    <property type="project" value="InterPro"/>
</dbReference>
<evidence type="ECO:0000256" key="2">
    <source>
        <dbReference type="ARBA" id="ARBA00022475"/>
    </source>
</evidence>
<evidence type="ECO:0000313" key="7">
    <source>
        <dbReference type="Proteomes" id="UP000675379"/>
    </source>
</evidence>
<proteinExistence type="predicted"/>
<evidence type="ECO:0000313" key="6">
    <source>
        <dbReference type="EMBL" id="MBR0575950.1"/>
    </source>
</evidence>
<keyword evidence="4" id="KW-1133">Transmembrane helix</keyword>
<keyword evidence="7" id="KW-1185">Reference proteome</keyword>
<dbReference type="InterPro" id="IPR022781">
    <property type="entry name" value="Flagellar_biosynth_FliO"/>
</dbReference>
<dbReference type="Proteomes" id="UP000675379">
    <property type="component" value="Unassembled WGS sequence"/>
</dbReference>
<name>A0A941HQF2_9CLOT</name>
<dbReference type="EMBL" id="JAGSCS010000006">
    <property type="protein sequence ID" value="MBR0575950.1"/>
    <property type="molecule type" value="Genomic_DNA"/>
</dbReference>
<evidence type="ECO:0000256" key="1">
    <source>
        <dbReference type="ARBA" id="ARBA00004236"/>
    </source>
</evidence>
<organism evidence="6 7">
    <name type="scientific">Proteiniclasticum sediminis</name>
    <dbReference type="NCBI Taxonomy" id="2804028"/>
    <lineage>
        <taxon>Bacteria</taxon>
        <taxon>Bacillati</taxon>
        <taxon>Bacillota</taxon>
        <taxon>Clostridia</taxon>
        <taxon>Eubacteriales</taxon>
        <taxon>Clostridiaceae</taxon>
        <taxon>Proteiniclasticum</taxon>
    </lineage>
</organism>
<keyword evidence="6" id="KW-0969">Cilium</keyword>
<keyword evidence="5" id="KW-0472">Membrane</keyword>
<evidence type="ECO:0000256" key="5">
    <source>
        <dbReference type="ARBA" id="ARBA00023136"/>
    </source>
</evidence>